<organism evidence="1">
    <name type="scientific">Brucella pinnipedialis M292/94/1</name>
    <dbReference type="NCBI Taxonomy" id="520462"/>
    <lineage>
        <taxon>Bacteria</taxon>
        <taxon>Pseudomonadati</taxon>
        <taxon>Pseudomonadota</taxon>
        <taxon>Alphaproteobacteria</taxon>
        <taxon>Hyphomicrobiales</taxon>
        <taxon>Brucellaceae</taxon>
        <taxon>Brucella/Ochrobactrum group</taxon>
        <taxon>Brucella</taxon>
    </lineage>
</organism>
<accession>A0A0E1X1S9</accession>
<protein>
    <submittedName>
        <fullName evidence="1">Uncharacterized protein</fullName>
    </submittedName>
</protein>
<evidence type="ECO:0000313" key="1">
    <source>
        <dbReference type="EMBL" id="EEZ30948.1"/>
    </source>
</evidence>
<name>A0A0E1X1S9_9HYPH</name>
<dbReference type="AlphaFoldDB" id="A0A0E1X1S9"/>
<dbReference type="EMBL" id="EQ999546">
    <property type="protein sequence ID" value="EEZ30948.1"/>
    <property type="molecule type" value="Genomic_DNA"/>
</dbReference>
<dbReference type="HOGENOM" id="CLU_2932281_0_0_5"/>
<proteinExistence type="predicted"/>
<dbReference type="GeneID" id="93014985"/>
<sequence length="60" mass="7091">MQFVSQVQAEKLPENLIGETIFIAQGLRRIVRSHLHCRTLPYFIDIVLNQRVRTIEFHSK</sequence>
<gene>
    <name evidence="1" type="ORF">BALG_01068</name>
</gene>
<dbReference type="Proteomes" id="UP000004659">
    <property type="component" value="Unassembled WGS sequence"/>
</dbReference>
<reference evidence="1" key="1">
    <citation type="submission" date="2009-01" db="EMBL/GenBank/DDBJ databases">
        <title>The Genome Sequence of Brucella pinnipedialis M292/94/1.</title>
        <authorList>
            <consortium name="The Broad Institute Genome Sequencing Platform"/>
            <person name="Ward D."/>
            <person name="Young S.K."/>
            <person name="Kodira C.D."/>
            <person name="Zeng Q."/>
            <person name="Koehrsen M."/>
            <person name="Alvarado L."/>
            <person name="Berlin A."/>
            <person name="Borenstein D."/>
            <person name="Chen Z."/>
            <person name="Engels R."/>
            <person name="Freedman E."/>
            <person name="Gellesch M."/>
            <person name="Goldberg J."/>
            <person name="Griggs A."/>
            <person name="Gujja S."/>
            <person name="Heiman D."/>
            <person name="Hepburn T."/>
            <person name="Howarth C."/>
            <person name="Jen D."/>
            <person name="Larson L."/>
            <person name="Lewis B."/>
            <person name="Mehta T."/>
            <person name="Park D."/>
            <person name="Pearson M."/>
            <person name="Roberts A."/>
            <person name="Saif S."/>
            <person name="Shea T."/>
            <person name="Shenoy N."/>
            <person name="Sisk P."/>
            <person name="Stolte C."/>
            <person name="Sykes S."/>
            <person name="Walk T."/>
            <person name="White J."/>
            <person name="Yandava C."/>
            <person name="Whatmore A.M."/>
            <person name="Perrett L.L."/>
            <person name="O'Callaghan D."/>
            <person name="Nusbaum C."/>
            <person name="Galagan J."/>
            <person name="Birren B."/>
        </authorList>
    </citation>
    <scope>NUCLEOTIDE SEQUENCE [LARGE SCALE GENOMIC DNA]</scope>
    <source>
        <strain evidence="1">M292/94/1</strain>
    </source>
</reference>
<dbReference type="RefSeq" id="WP_002963935.1">
    <property type="nucleotide sequence ID" value="NZ_EQ999546.1"/>
</dbReference>